<organism evidence="1 2">
    <name type="scientific">Kosmotoga olearia (strain ATCC BAA-1733 / DSM 21960 / TBF 19.5.1)</name>
    <dbReference type="NCBI Taxonomy" id="521045"/>
    <lineage>
        <taxon>Bacteria</taxon>
        <taxon>Thermotogati</taxon>
        <taxon>Thermotogota</taxon>
        <taxon>Thermotogae</taxon>
        <taxon>Kosmotogales</taxon>
        <taxon>Kosmotogaceae</taxon>
        <taxon>Kosmotoga</taxon>
    </lineage>
</organism>
<dbReference type="KEGG" id="kol:Kole_0447"/>
<dbReference type="HOGENOM" id="CLU_1287597_0_0_0"/>
<dbReference type="eggNOG" id="ENOG5030M08">
    <property type="taxonomic scope" value="Bacteria"/>
</dbReference>
<evidence type="ECO:0000313" key="1">
    <source>
        <dbReference type="EMBL" id="ACR79170.1"/>
    </source>
</evidence>
<dbReference type="AlphaFoldDB" id="C5CE62"/>
<reference evidence="1 2" key="2">
    <citation type="journal article" date="2011" name="J. Bacteriol.">
        <title>Genome Sequence of Kosmotoga olearia Strain TBF 19.5.1, a Thermophilic Bacterium with a Wide Growth Temperature Range, Isolated from the Troll B Oil Platform in the North Sea.</title>
        <authorList>
            <person name="Swithers K.S."/>
            <person name="Dipippo J.L."/>
            <person name="Bruce D.C."/>
            <person name="Detter C."/>
            <person name="Tapia R."/>
            <person name="Han S."/>
            <person name="Goodwin L.A."/>
            <person name="Han J."/>
            <person name="Woyke T."/>
            <person name="Pitluck S."/>
            <person name="Pennacchio L."/>
            <person name="Nolan M."/>
            <person name="Mikhailova N."/>
            <person name="Land M.L."/>
            <person name="Nesbo C.L."/>
            <person name="Gogarten J.P."/>
            <person name="Noll K.M."/>
        </authorList>
    </citation>
    <scope>NUCLEOTIDE SEQUENCE [LARGE SCALE GENOMIC DNA]</scope>
    <source>
        <strain evidence="2">ATCC BAA-1733 / DSM 21960 / TBF 19.5.1</strain>
    </source>
</reference>
<proteinExistence type="predicted"/>
<dbReference type="Pfam" id="PF14014">
    <property type="entry name" value="DUF4230"/>
    <property type="match status" value="1"/>
</dbReference>
<protein>
    <recommendedName>
        <fullName evidence="3">DUF4230 domain-containing protein</fullName>
    </recommendedName>
</protein>
<evidence type="ECO:0000313" key="2">
    <source>
        <dbReference type="Proteomes" id="UP000002382"/>
    </source>
</evidence>
<dbReference type="RefSeq" id="WP_012744957.1">
    <property type="nucleotide sequence ID" value="NC_012785.1"/>
</dbReference>
<keyword evidence="2" id="KW-1185">Reference proteome</keyword>
<accession>C5CE62</accession>
<dbReference type="InterPro" id="IPR025324">
    <property type="entry name" value="DUF4230"/>
</dbReference>
<sequence length="211" mass="23926">MLFAIVILGALVTLLLYILFRITRKTEFKSTSIVSRIEKVPELSTAKLTITQIYEMEKRSFVPGLSGKYTLIVPITVRGFLDLSTLKEENIEVLETSDAKRVTLRLPLPNLEITVTLSQLNEIKVINESGMLVKMFGPKDKLRILKENTNAIREKAIKESEKTGIIDIAKESARNFFHGLLLGMGFDEVIIYFQEDVPLENKVSPLKIEEK</sequence>
<dbReference type="Proteomes" id="UP000002382">
    <property type="component" value="Chromosome"/>
</dbReference>
<reference evidence="1 2" key="1">
    <citation type="submission" date="2009-06" db="EMBL/GenBank/DDBJ databases">
        <title>Complete sequence of Thermotogales bacterium TBF 19.5.1.</title>
        <authorList>
            <consortium name="US DOE Joint Genome Institute"/>
            <person name="Lucas S."/>
            <person name="Copeland A."/>
            <person name="Lapidus A."/>
            <person name="Glavina del Rio T."/>
            <person name="Tice H."/>
            <person name="Bruce D."/>
            <person name="Goodwin L."/>
            <person name="Pitluck S."/>
            <person name="Chertkov O."/>
            <person name="Brettin T."/>
            <person name="Detter J.C."/>
            <person name="Han C."/>
            <person name="Schmutz J."/>
            <person name="Larimer F."/>
            <person name="Land M."/>
            <person name="Hauser L."/>
            <person name="Kyrpides N."/>
            <person name="Ovchinnikova G."/>
            <person name="Noll K."/>
        </authorList>
    </citation>
    <scope>NUCLEOTIDE SEQUENCE [LARGE SCALE GENOMIC DNA]</scope>
    <source>
        <strain evidence="2">ATCC BAA-1733 / DSM 21960 / TBF 19.5.1</strain>
    </source>
</reference>
<dbReference type="EMBL" id="CP001634">
    <property type="protein sequence ID" value="ACR79170.1"/>
    <property type="molecule type" value="Genomic_DNA"/>
</dbReference>
<name>C5CE62_KOSOT</name>
<dbReference type="OrthoDB" id="46196at2"/>
<gene>
    <name evidence="1" type="ordered locus">Kole_0447</name>
</gene>
<evidence type="ECO:0008006" key="3">
    <source>
        <dbReference type="Google" id="ProtNLM"/>
    </source>
</evidence>